<dbReference type="EMBL" id="DVJQ01000049">
    <property type="protein sequence ID" value="HIS74566.1"/>
    <property type="molecule type" value="Genomic_DNA"/>
</dbReference>
<keyword evidence="8" id="KW-0143">Chaperone</keyword>
<dbReference type="AlphaFoldDB" id="A0A9D1FIN9"/>
<dbReference type="PANTHER" id="PTHR12428">
    <property type="entry name" value="OXA1"/>
    <property type="match status" value="1"/>
</dbReference>
<accession>A0A9D1FIN9</accession>
<reference evidence="12" key="2">
    <citation type="journal article" date="2021" name="PeerJ">
        <title>Extensive microbial diversity within the chicken gut microbiome revealed by metagenomics and culture.</title>
        <authorList>
            <person name="Gilroy R."/>
            <person name="Ravi A."/>
            <person name="Getino M."/>
            <person name="Pursley I."/>
            <person name="Horton D.L."/>
            <person name="Alikhan N.F."/>
            <person name="Baker D."/>
            <person name="Gharbi K."/>
            <person name="Hall N."/>
            <person name="Watson M."/>
            <person name="Adriaenssens E.M."/>
            <person name="Foster-Nyarko E."/>
            <person name="Jarju S."/>
            <person name="Secka A."/>
            <person name="Antonio M."/>
            <person name="Oren A."/>
            <person name="Chaudhuri R.R."/>
            <person name="La Ragione R."/>
            <person name="Hildebrand F."/>
            <person name="Pallen M.J."/>
        </authorList>
    </citation>
    <scope>NUCLEOTIDE SEQUENCE</scope>
    <source>
        <strain evidence="12">CHK152-2871</strain>
    </source>
</reference>
<evidence type="ECO:0000256" key="9">
    <source>
        <dbReference type="RuleBase" id="RU003945"/>
    </source>
</evidence>
<comment type="subcellular location">
    <subcellularLocation>
        <location evidence="1">Cell membrane</location>
        <topology evidence="1">Multi-pass membrane protein</topology>
    </subcellularLocation>
    <subcellularLocation>
        <location evidence="9">Membrane</location>
        <topology evidence="9">Multi-pass membrane protein</topology>
    </subcellularLocation>
</comment>
<keyword evidence="4 9" id="KW-0812">Transmembrane</keyword>
<keyword evidence="3" id="KW-1003">Cell membrane</keyword>
<evidence type="ECO:0000313" key="12">
    <source>
        <dbReference type="EMBL" id="HIS74566.1"/>
    </source>
</evidence>
<comment type="caution">
    <text evidence="12">The sequence shown here is derived from an EMBL/GenBank/DDBJ whole genome shotgun (WGS) entry which is preliminary data.</text>
</comment>
<evidence type="ECO:0000256" key="2">
    <source>
        <dbReference type="ARBA" id="ARBA00022448"/>
    </source>
</evidence>
<evidence type="ECO:0000256" key="4">
    <source>
        <dbReference type="ARBA" id="ARBA00022692"/>
    </source>
</evidence>
<evidence type="ECO:0000259" key="11">
    <source>
        <dbReference type="Pfam" id="PF02096"/>
    </source>
</evidence>
<evidence type="ECO:0000256" key="8">
    <source>
        <dbReference type="ARBA" id="ARBA00023186"/>
    </source>
</evidence>
<evidence type="ECO:0000256" key="7">
    <source>
        <dbReference type="ARBA" id="ARBA00023136"/>
    </source>
</evidence>
<dbReference type="GO" id="GO:0015031">
    <property type="term" value="P:protein transport"/>
    <property type="evidence" value="ECO:0007669"/>
    <property type="project" value="UniProtKB-KW"/>
</dbReference>
<dbReference type="PANTHER" id="PTHR12428:SF65">
    <property type="entry name" value="CYTOCHROME C OXIDASE ASSEMBLY PROTEIN COX18, MITOCHONDRIAL"/>
    <property type="match status" value="1"/>
</dbReference>
<dbReference type="GO" id="GO:0032977">
    <property type="term" value="F:membrane insertase activity"/>
    <property type="evidence" value="ECO:0007669"/>
    <property type="project" value="InterPro"/>
</dbReference>
<dbReference type="InterPro" id="IPR028055">
    <property type="entry name" value="YidC/Oxa/ALB_C"/>
</dbReference>
<protein>
    <submittedName>
        <fullName evidence="12">Membrane protein insertase YidC</fullName>
    </submittedName>
</protein>
<sequence length="359" mass="40387">MDFVGFTLSILQALAKFAGNWGLAIILLTVIVRACMWPSSISQQRSMRNMQLLQPKMKAIQDRYKSNPQMMQQKMMEFYKEHKFNPMAGCLPLLLQLPIFILLYTALMSPQFIQQAGDASFLFIKRLDATIKSTAGQSFDGKFVVGPYDSFTAGKSAKVYLEDKVLDNVKIDRPTKAIAVQGEIKPNQNFDLKMYPDSLKLTFAELKAIKKVEVNVIDNQTKETEKVTFTPMNNILAANVPVAQVQSSIHYDVIFLVLLFALTMWVSQKVMMSTQKGVQQDATQQAIQKSMGTVMPLMIGLTFIFIPIPAGVLLYLVTSNIFQIVQTVIINKQLDKENSHKNQDNLADDAKVIEAKEVK</sequence>
<dbReference type="CDD" id="cd20070">
    <property type="entry name" value="5TM_YidC_Alb3"/>
    <property type="match status" value="1"/>
</dbReference>
<feature type="domain" description="Membrane insertase YidC/Oxa/ALB C-terminal" evidence="11">
    <location>
        <begin position="21"/>
        <end position="332"/>
    </location>
</feature>
<evidence type="ECO:0000256" key="5">
    <source>
        <dbReference type="ARBA" id="ARBA00022927"/>
    </source>
</evidence>
<evidence type="ECO:0000256" key="1">
    <source>
        <dbReference type="ARBA" id="ARBA00004651"/>
    </source>
</evidence>
<dbReference type="GO" id="GO:0051205">
    <property type="term" value="P:protein insertion into membrane"/>
    <property type="evidence" value="ECO:0007669"/>
    <property type="project" value="TreeGrafter"/>
</dbReference>
<evidence type="ECO:0000313" key="13">
    <source>
        <dbReference type="Proteomes" id="UP000886865"/>
    </source>
</evidence>
<keyword evidence="7 10" id="KW-0472">Membrane</keyword>
<name>A0A9D1FIN9_9BACT</name>
<dbReference type="InterPro" id="IPR047196">
    <property type="entry name" value="YidC_ALB_C"/>
</dbReference>
<dbReference type="Pfam" id="PF02096">
    <property type="entry name" value="60KD_IMP"/>
    <property type="match status" value="1"/>
</dbReference>
<reference evidence="12" key="1">
    <citation type="submission" date="2020-10" db="EMBL/GenBank/DDBJ databases">
        <authorList>
            <person name="Gilroy R."/>
        </authorList>
    </citation>
    <scope>NUCLEOTIDE SEQUENCE</scope>
    <source>
        <strain evidence="12">CHK152-2871</strain>
    </source>
</reference>
<organism evidence="12 13">
    <name type="scientific">Candidatus Galligastranaerophilus intestinavium</name>
    <dbReference type="NCBI Taxonomy" id="2840836"/>
    <lineage>
        <taxon>Bacteria</taxon>
        <taxon>Candidatus Galligastranaerophilus</taxon>
    </lineage>
</organism>
<feature type="transmembrane region" description="Helical" evidence="10">
    <location>
        <begin position="294"/>
        <end position="317"/>
    </location>
</feature>
<dbReference type="GO" id="GO:0005886">
    <property type="term" value="C:plasma membrane"/>
    <property type="evidence" value="ECO:0007669"/>
    <property type="project" value="UniProtKB-SubCell"/>
</dbReference>
<gene>
    <name evidence="12" type="ORF">IAA86_06065</name>
</gene>
<feature type="transmembrane region" description="Helical" evidence="10">
    <location>
        <begin position="84"/>
        <end position="107"/>
    </location>
</feature>
<comment type="similarity">
    <text evidence="9">Belongs to the OXA1/ALB3/YidC family.</text>
</comment>
<keyword evidence="6 10" id="KW-1133">Transmembrane helix</keyword>
<feature type="transmembrane region" description="Helical" evidence="10">
    <location>
        <begin position="20"/>
        <end position="41"/>
    </location>
</feature>
<evidence type="ECO:0000256" key="6">
    <source>
        <dbReference type="ARBA" id="ARBA00022989"/>
    </source>
</evidence>
<dbReference type="NCBIfam" id="TIGR03592">
    <property type="entry name" value="yidC_oxa1_cterm"/>
    <property type="match status" value="1"/>
</dbReference>
<keyword evidence="2" id="KW-0813">Transport</keyword>
<proteinExistence type="inferred from homology"/>
<dbReference type="InterPro" id="IPR001708">
    <property type="entry name" value="YidC/ALB3/OXA1/COX18"/>
</dbReference>
<evidence type="ECO:0000256" key="10">
    <source>
        <dbReference type="SAM" id="Phobius"/>
    </source>
</evidence>
<dbReference type="Proteomes" id="UP000886865">
    <property type="component" value="Unassembled WGS sequence"/>
</dbReference>
<evidence type="ECO:0000256" key="3">
    <source>
        <dbReference type="ARBA" id="ARBA00022475"/>
    </source>
</evidence>
<keyword evidence="5" id="KW-0653">Protein transport</keyword>